<name>A0ABV3PZN6_9BACL</name>
<sequence>MINESEAKNEIHQGKFSDHLAEGIAQIKGVQYVKVIVHEKDIAAAVTHSKKNQSKKI</sequence>
<comment type="caution">
    <text evidence="1">The sequence shown here is derived from an EMBL/GenBank/DDBJ whole genome shotgun (WGS) entry which is preliminary data.</text>
</comment>
<dbReference type="EMBL" id="JBFMIA010000001">
    <property type="protein sequence ID" value="MEW9500555.1"/>
    <property type="molecule type" value="Genomic_DNA"/>
</dbReference>
<reference evidence="1 2" key="1">
    <citation type="journal article" date="1979" name="Int. J. Syst. Evol. Microbiol.">
        <title>Bacillus globisporus subsp. marinus subsp. nov.</title>
        <authorList>
            <person name="Liu H."/>
        </authorList>
    </citation>
    <scope>NUCLEOTIDE SEQUENCE [LARGE SCALE GENOMIC DNA]</scope>
    <source>
        <strain evidence="1 2">DSM 1297</strain>
    </source>
</reference>
<accession>A0ABV3PZN6</accession>
<gene>
    <name evidence="1" type="ORF">AB1471_01930</name>
</gene>
<organism evidence="1 2">
    <name type="scientific">Jeotgalibacillus marinus</name>
    <dbReference type="NCBI Taxonomy" id="86667"/>
    <lineage>
        <taxon>Bacteria</taxon>
        <taxon>Bacillati</taxon>
        <taxon>Bacillota</taxon>
        <taxon>Bacilli</taxon>
        <taxon>Bacillales</taxon>
        <taxon>Caryophanaceae</taxon>
        <taxon>Jeotgalibacillus</taxon>
    </lineage>
</organism>
<dbReference type="RefSeq" id="WP_367777855.1">
    <property type="nucleotide sequence ID" value="NZ_JBFMIA010000001.1"/>
</dbReference>
<evidence type="ECO:0000313" key="2">
    <source>
        <dbReference type="Proteomes" id="UP001556040"/>
    </source>
</evidence>
<evidence type="ECO:0000313" key="1">
    <source>
        <dbReference type="EMBL" id="MEW9500555.1"/>
    </source>
</evidence>
<protein>
    <submittedName>
        <fullName evidence="1">Uncharacterized protein</fullName>
    </submittedName>
</protein>
<dbReference type="Proteomes" id="UP001556040">
    <property type="component" value="Unassembled WGS sequence"/>
</dbReference>
<proteinExistence type="predicted"/>
<keyword evidence="2" id="KW-1185">Reference proteome</keyword>